<keyword evidence="6" id="KW-1185">Reference proteome</keyword>
<dbReference type="InterPro" id="IPR000843">
    <property type="entry name" value="HTH_LacI"/>
</dbReference>
<dbReference type="GO" id="GO:0000976">
    <property type="term" value="F:transcription cis-regulatory region binding"/>
    <property type="evidence" value="ECO:0007669"/>
    <property type="project" value="TreeGrafter"/>
</dbReference>
<gene>
    <name evidence="5" type="ORF">EV140_0008</name>
</gene>
<keyword evidence="3" id="KW-0804">Transcription</keyword>
<evidence type="ECO:0000256" key="2">
    <source>
        <dbReference type="ARBA" id="ARBA00023125"/>
    </source>
</evidence>
<dbReference type="SMART" id="SM00354">
    <property type="entry name" value="HTH_LACI"/>
    <property type="match status" value="1"/>
</dbReference>
<dbReference type="AlphaFoldDB" id="A0A4Q7U131"/>
<dbReference type="SUPFAM" id="SSF47413">
    <property type="entry name" value="lambda repressor-like DNA-binding domains"/>
    <property type="match status" value="1"/>
</dbReference>
<evidence type="ECO:0000259" key="4">
    <source>
        <dbReference type="PROSITE" id="PS50932"/>
    </source>
</evidence>
<dbReference type="GO" id="GO:0003700">
    <property type="term" value="F:DNA-binding transcription factor activity"/>
    <property type="evidence" value="ECO:0007669"/>
    <property type="project" value="TreeGrafter"/>
</dbReference>
<dbReference type="Gene3D" id="1.10.260.40">
    <property type="entry name" value="lambda repressor-like DNA-binding domains"/>
    <property type="match status" value="1"/>
</dbReference>
<sequence>MKRPTIRDVAQRAGVSKSLVSLVYTRPHTVSETRRQLVLDAAEELGFRPNLVARSLAGTGSGFFAILVADLHNPLFAEIVDAARFTLAAAGEVSLMTSAALPRLDDQHILDRRLLSLFHDLRPKGILIVGSVPDMQEIGGLALNVPVVVASAIPEGLPHARTVRGDDTAGMRMVVRHLAEQGHRRIAHLGGEGGPVSVARAAAYSEAMVELGLGDHIRISAADYSEAAGYAAAQQVLDDPAPPSAITAVNDLAAVGAMAAIAGYAERTGNQVALTGYDNTYLSGLREIGLTTIDPGNEAIGSLAAAMLIEEPGDAQEREHVATPSLIIRRSSASPSLVEPA</sequence>
<dbReference type="InterPro" id="IPR046335">
    <property type="entry name" value="LacI/GalR-like_sensor"/>
</dbReference>
<accession>A0A4Q7U131</accession>
<protein>
    <submittedName>
        <fullName evidence="5">LacI family transcriptional regulator</fullName>
    </submittedName>
</protein>
<proteinExistence type="predicted"/>
<dbReference type="Proteomes" id="UP000292408">
    <property type="component" value="Unassembled WGS sequence"/>
</dbReference>
<keyword evidence="1" id="KW-0805">Transcription regulation</keyword>
<evidence type="ECO:0000256" key="1">
    <source>
        <dbReference type="ARBA" id="ARBA00023015"/>
    </source>
</evidence>
<dbReference type="PANTHER" id="PTHR30146">
    <property type="entry name" value="LACI-RELATED TRANSCRIPTIONAL REPRESSOR"/>
    <property type="match status" value="1"/>
</dbReference>
<dbReference type="Pfam" id="PF00356">
    <property type="entry name" value="LacI"/>
    <property type="match status" value="1"/>
</dbReference>
<dbReference type="CDD" id="cd06267">
    <property type="entry name" value="PBP1_LacI_sugar_binding-like"/>
    <property type="match status" value="1"/>
</dbReference>
<evidence type="ECO:0000313" key="5">
    <source>
        <dbReference type="EMBL" id="RZT66470.1"/>
    </source>
</evidence>
<dbReference type="InterPro" id="IPR028082">
    <property type="entry name" value="Peripla_BP_I"/>
</dbReference>
<organism evidence="5 6">
    <name type="scientific">Microcella alkaliphila</name>
    <dbReference type="NCBI Taxonomy" id="279828"/>
    <lineage>
        <taxon>Bacteria</taxon>
        <taxon>Bacillati</taxon>
        <taxon>Actinomycetota</taxon>
        <taxon>Actinomycetes</taxon>
        <taxon>Micrococcales</taxon>
        <taxon>Microbacteriaceae</taxon>
        <taxon>Microcella</taxon>
    </lineage>
</organism>
<evidence type="ECO:0000313" key="6">
    <source>
        <dbReference type="Proteomes" id="UP000292408"/>
    </source>
</evidence>
<dbReference type="EMBL" id="SGXT01000001">
    <property type="protein sequence ID" value="RZT66470.1"/>
    <property type="molecule type" value="Genomic_DNA"/>
</dbReference>
<evidence type="ECO:0000256" key="3">
    <source>
        <dbReference type="ARBA" id="ARBA00023163"/>
    </source>
</evidence>
<dbReference type="Gene3D" id="3.40.50.2300">
    <property type="match status" value="2"/>
</dbReference>
<dbReference type="PROSITE" id="PS50932">
    <property type="entry name" value="HTH_LACI_2"/>
    <property type="match status" value="1"/>
</dbReference>
<name>A0A4Q7U131_9MICO</name>
<dbReference type="SUPFAM" id="SSF53822">
    <property type="entry name" value="Periplasmic binding protein-like I"/>
    <property type="match status" value="1"/>
</dbReference>
<comment type="caution">
    <text evidence="5">The sequence shown here is derived from an EMBL/GenBank/DDBJ whole genome shotgun (WGS) entry which is preliminary data.</text>
</comment>
<feature type="domain" description="HTH lacI-type" evidence="4">
    <location>
        <begin position="4"/>
        <end position="58"/>
    </location>
</feature>
<keyword evidence="2" id="KW-0238">DNA-binding</keyword>
<dbReference type="PANTHER" id="PTHR30146:SF109">
    <property type="entry name" value="HTH-TYPE TRANSCRIPTIONAL REGULATOR GALS"/>
    <property type="match status" value="1"/>
</dbReference>
<dbReference type="Pfam" id="PF13377">
    <property type="entry name" value="Peripla_BP_3"/>
    <property type="match status" value="1"/>
</dbReference>
<dbReference type="CDD" id="cd01392">
    <property type="entry name" value="HTH_LacI"/>
    <property type="match status" value="1"/>
</dbReference>
<reference evidence="5 6" key="1">
    <citation type="journal article" date="2015" name="Stand. Genomic Sci.">
        <title>Genomic Encyclopedia of Bacterial and Archaeal Type Strains, Phase III: the genomes of soil and plant-associated and newly described type strains.</title>
        <authorList>
            <person name="Whitman W.B."/>
            <person name="Woyke T."/>
            <person name="Klenk H.P."/>
            <person name="Zhou Y."/>
            <person name="Lilburn T.G."/>
            <person name="Beck B.J."/>
            <person name="De Vos P."/>
            <person name="Vandamme P."/>
            <person name="Eisen J.A."/>
            <person name="Garrity G."/>
            <person name="Hugenholtz P."/>
            <person name="Kyrpides N.C."/>
        </authorList>
    </citation>
    <scope>NUCLEOTIDE SEQUENCE [LARGE SCALE GENOMIC DNA]</scope>
    <source>
        <strain evidence="5 6">AC4r</strain>
    </source>
</reference>
<dbReference type="InterPro" id="IPR010982">
    <property type="entry name" value="Lambda_DNA-bd_dom_sf"/>
</dbReference>